<gene>
    <name evidence="1" type="ORF">NEZAVI_LOCUS11874</name>
</gene>
<proteinExistence type="predicted"/>
<keyword evidence="2" id="KW-1185">Reference proteome</keyword>
<dbReference type="Proteomes" id="UP001152798">
    <property type="component" value="Chromosome 5"/>
</dbReference>
<organism evidence="1 2">
    <name type="scientific">Nezara viridula</name>
    <name type="common">Southern green stink bug</name>
    <name type="synonym">Cimex viridulus</name>
    <dbReference type="NCBI Taxonomy" id="85310"/>
    <lineage>
        <taxon>Eukaryota</taxon>
        <taxon>Metazoa</taxon>
        <taxon>Ecdysozoa</taxon>
        <taxon>Arthropoda</taxon>
        <taxon>Hexapoda</taxon>
        <taxon>Insecta</taxon>
        <taxon>Pterygota</taxon>
        <taxon>Neoptera</taxon>
        <taxon>Paraneoptera</taxon>
        <taxon>Hemiptera</taxon>
        <taxon>Heteroptera</taxon>
        <taxon>Panheteroptera</taxon>
        <taxon>Pentatomomorpha</taxon>
        <taxon>Pentatomoidea</taxon>
        <taxon>Pentatomidae</taxon>
        <taxon>Pentatominae</taxon>
        <taxon>Nezara</taxon>
    </lineage>
</organism>
<evidence type="ECO:0000313" key="2">
    <source>
        <dbReference type="Proteomes" id="UP001152798"/>
    </source>
</evidence>
<dbReference type="EMBL" id="OV725081">
    <property type="protein sequence ID" value="CAH1403236.1"/>
    <property type="molecule type" value="Genomic_DNA"/>
</dbReference>
<evidence type="ECO:0000313" key="1">
    <source>
        <dbReference type="EMBL" id="CAH1403236.1"/>
    </source>
</evidence>
<protein>
    <submittedName>
        <fullName evidence="1">Uncharacterized protein</fullName>
    </submittedName>
</protein>
<dbReference type="AlphaFoldDB" id="A0A9P0HKP5"/>
<sequence>MAHQSRIHGILIVAHSSAFAGEWNDAADVRRQREQNDLHGPPHRPRLRCNCSQQCGLLPTMETSIVGRDFPKSFNYSI</sequence>
<accession>A0A9P0HKP5</accession>
<name>A0A9P0HKP5_NEZVI</name>
<reference evidence="1" key="1">
    <citation type="submission" date="2022-01" db="EMBL/GenBank/DDBJ databases">
        <authorList>
            <person name="King R."/>
        </authorList>
    </citation>
    <scope>NUCLEOTIDE SEQUENCE</scope>
</reference>